<evidence type="ECO:0000313" key="16">
    <source>
        <dbReference type="EMBL" id="GMI07684.1"/>
    </source>
</evidence>
<dbReference type="GO" id="GO:0046872">
    <property type="term" value="F:metal ion binding"/>
    <property type="evidence" value="ECO:0007669"/>
    <property type="project" value="UniProtKB-KW"/>
</dbReference>
<comment type="catalytic activity">
    <reaction evidence="14">
        <text>Ca(2+)(in) + ATP + H2O = Ca(2+)(out) + ADP + phosphate + H(+)</text>
        <dbReference type="Rhea" id="RHEA:18105"/>
        <dbReference type="ChEBI" id="CHEBI:15377"/>
        <dbReference type="ChEBI" id="CHEBI:15378"/>
        <dbReference type="ChEBI" id="CHEBI:29108"/>
        <dbReference type="ChEBI" id="CHEBI:30616"/>
        <dbReference type="ChEBI" id="CHEBI:43474"/>
        <dbReference type="ChEBI" id="CHEBI:456216"/>
        <dbReference type="EC" id="7.2.2.10"/>
    </reaction>
</comment>
<dbReference type="GO" id="GO:0005524">
    <property type="term" value="F:ATP binding"/>
    <property type="evidence" value="ECO:0007669"/>
    <property type="project" value="UniProtKB-KW"/>
</dbReference>
<reference evidence="17" key="1">
    <citation type="journal article" date="2023" name="Commun. Biol.">
        <title>Genome analysis of Parmales, the sister group of diatoms, reveals the evolutionary specialization of diatoms from phago-mixotrophs to photoautotrophs.</title>
        <authorList>
            <person name="Ban H."/>
            <person name="Sato S."/>
            <person name="Yoshikawa S."/>
            <person name="Yamada K."/>
            <person name="Nakamura Y."/>
            <person name="Ichinomiya M."/>
            <person name="Sato N."/>
            <person name="Blanc-Mathieu R."/>
            <person name="Endo H."/>
            <person name="Kuwata A."/>
            <person name="Ogata H."/>
        </authorList>
    </citation>
    <scope>NUCLEOTIDE SEQUENCE [LARGE SCALE GENOMIC DNA]</scope>
    <source>
        <strain evidence="17">NIES 3700</strain>
    </source>
</reference>
<dbReference type="NCBIfam" id="TIGR01517">
    <property type="entry name" value="ATPase-IIB_Ca"/>
    <property type="match status" value="1"/>
</dbReference>
<organism evidence="16 17">
    <name type="scientific">Triparma laevis f. longispina</name>
    <dbReference type="NCBI Taxonomy" id="1714387"/>
    <lineage>
        <taxon>Eukaryota</taxon>
        <taxon>Sar</taxon>
        <taxon>Stramenopiles</taxon>
        <taxon>Ochrophyta</taxon>
        <taxon>Bolidophyceae</taxon>
        <taxon>Parmales</taxon>
        <taxon>Triparmaceae</taxon>
        <taxon>Triparma</taxon>
    </lineage>
</organism>
<dbReference type="PRINTS" id="PR00121">
    <property type="entry name" value="NAKATPASE"/>
</dbReference>
<dbReference type="InterPro" id="IPR006068">
    <property type="entry name" value="ATPase_P-typ_cation-transptr_C"/>
</dbReference>
<dbReference type="EMBL" id="BRXW01000114">
    <property type="protein sequence ID" value="GMI07684.1"/>
    <property type="molecule type" value="Genomic_DNA"/>
</dbReference>
<evidence type="ECO:0000256" key="1">
    <source>
        <dbReference type="ARBA" id="ARBA00004127"/>
    </source>
</evidence>
<keyword evidence="17" id="KW-1185">Reference proteome</keyword>
<keyword evidence="9" id="KW-0460">Magnesium</keyword>
<comment type="subcellular location">
    <subcellularLocation>
        <location evidence="1">Endomembrane system</location>
        <topology evidence="1">Multi-pass membrane protein</topology>
    </subcellularLocation>
    <subcellularLocation>
        <location evidence="14">Membrane</location>
        <topology evidence="14">Multi-pass membrane protein</topology>
    </subcellularLocation>
</comment>
<feature type="transmembrane region" description="Helical" evidence="14">
    <location>
        <begin position="824"/>
        <end position="843"/>
    </location>
</feature>
<dbReference type="Pfam" id="PF00690">
    <property type="entry name" value="Cation_ATPase_N"/>
    <property type="match status" value="1"/>
</dbReference>
<dbReference type="Gene3D" id="3.40.1110.10">
    <property type="entry name" value="Calcium-transporting ATPase, cytoplasmic domain N"/>
    <property type="match status" value="1"/>
</dbReference>
<keyword evidence="11 14" id="KW-1133">Transmembrane helix</keyword>
<dbReference type="SFLD" id="SFLDF00027">
    <property type="entry name" value="p-type_atpase"/>
    <property type="match status" value="1"/>
</dbReference>
<keyword evidence="2 14" id="KW-0813">Transport</keyword>
<feature type="transmembrane region" description="Helical" evidence="14">
    <location>
        <begin position="328"/>
        <end position="352"/>
    </location>
</feature>
<dbReference type="Gene3D" id="3.40.50.1000">
    <property type="entry name" value="HAD superfamily/HAD-like"/>
    <property type="match status" value="1"/>
</dbReference>
<keyword evidence="3 14" id="KW-0109">Calcium transport</keyword>
<dbReference type="PROSITE" id="PS00154">
    <property type="entry name" value="ATPASE_E1_E2"/>
    <property type="match status" value="1"/>
</dbReference>
<dbReference type="InterPro" id="IPR044492">
    <property type="entry name" value="P_typ_ATPase_HD_dom"/>
</dbReference>
<dbReference type="GO" id="GO:0012505">
    <property type="term" value="C:endomembrane system"/>
    <property type="evidence" value="ECO:0007669"/>
    <property type="project" value="UniProtKB-SubCell"/>
</dbReference>
<dbReference type="PANTHER" id="PTHR24093:SF369">
    <property type="entry name" value="CALCIUM-TRANSPORTING ATPASE"/>
    <property type="match status" value="1"/>
</dbReference>
<evidence type="ECO:0000313" key="17">
    <source>
        <dbReference type="Proteomes" id="UP001165122"/>
    </source>
</evidence>
<comment type="caution">
    <text evidence="16">The sequence shown here is derived from an EMBL/GenBank/DDBJ whole genome shotgun (WGS) entry which is preliminary data.</text>
</comment>
<comment type="function">
    <text evidence="14">Catalyzes the hydrolysis of ATP coupled with the transport of calcium.</text>
</comment>
<proteinExistence type="inferred from homology"/>
<keyword evidence="6 14" id="KW-0547">Nucleotide-binding</keyword>
<dbReference type="InterPro" id="IPR023298">
    <property type="entry name" value="ATPase_P-typ_TM_dom_sf"/>
</dbReference>
<dbReference type="Pfam" id="PF13246">
    <property type="entry name" value="Cation_ATPase"/>
    <property type="match status" value="1"/>
</dbReference>
<dbReference type="Gene3D" id="2.70.150.10">
    <property type="entry name" value="Calcium-transporting ATPase, cytoplasmic transduction domain A"/>
    <property type="match status" value="1"/>
</dbReference>
<evidence type="ECO:0000256" key="14">
    <source>
        <dbReference type="RuleBase" id="RU361146"/>
    </source>
</evidence>
<evidence type="ECO:0000256" key="13">
    <source>
        <dbReference type="ARBA" id="ARBA00023136"/>
    </source>
</evidence>
<dbReference type="Pfam" id="PF00689">
    <property type="entry name" value="Cation_ATPase_C"/>
    <property type="match status" value="1"/>
</dbReference>
<comment type="caution">
    <text evidence="14">Lacks conserved residue(s) required for the propagation of feature annotation.</text>
</comment>
<evidence type="ECO:0000256" key="11">
    <source>
        <dbReference type="ARBA" id="ARBA00022989"/>
    </source>
</evidence>
<feature type="domain" description="Cation-transporting P-type ATPase N-terminal" evidence="15">
    <location>
        <begin position="51"/>
        <end position="123"/>
    </location>
</feature>
<evidence type="ECO:0000259" key="15">
    <source>
        <dbReference type="SMART" id="SM00831"/>
    </source>
</evidence>
<evidence type="ECO:0000256" key="3">
    <source>
        <dbReference type="ARBA" id="ARBA00022568"/>
    </source>
</evidence>
<dbReference type="InterPro" id="IPR008250">
    <property type="entry name" value="ATPase_P-typ_transduc_dom_A_sf"/>
</dbReference>
<evidence type="ECO:0000256" key="2">
    <source>
        <dbReference type="ARBA" id="ARBA00022448"/>
    </source>
</evidence>
<dbReference type="InterPro" id="IPR018303">
    <property type="entry name" value="ATPase_P-typ_P_site"/>
</dbReference>
<accession>A0A9W7FAQ8</accession>
<dbReference type="InterPro" id="IPR001757">
    <property type="entry name" value="P_typ_ATPase"/>
</dbReference>
<dbReference type="SFLD" id="SFLDG00002">
    <property type="entry name" value="C1.7:_P-type_atpase_like"/>
    <property type="match status" value="1"/>
</dbReference>
<feature type="transmembrane region" description="Helical" evidence="14">
    <location>
        <begin position="102"/>
        <end position="124"/>
    </location>
</feature>
<dbReference type="AlphaFoldDB" id="A0A9W7FAQ8"/>
<sequence>MEPEPTKLDNERSVGMAQVIPSGTNMDLTQDILDSLNVAQASEDNKKNLDDLGGTDGLAARMGLNLKTGLSDAQVDASRERYGANVFPEKPMKSFLTLFVESFNDTTLIILIIAAFVSLIVGSYEDPEKGWIEGLAILIAVFLVSIVTATNDYQKEKQFRDLEKNSEALERCTIIRSGETLRVNPDLLVVGDVVSLKSGDGIPADGILFEGSGVKCNESALTGEPDDLKKDFFKDPFFLSSCEVTDTGTSGDAKVICIGIGKDSQWGKIKANLTSEAANTPLQDKLEDMVELIGKGGGGAAALTFIALIAMIWLKYDGEDPWTHVIEAFIIAVTIIVVAIPEGLPLAVTISLSYSSKQMLKEGNLIRQLQACETMGNATNICTDKTGTLTENRMTIVEGFMGGKPIDQDTFEKLTPNEVIKGDISLNFAVNSNVFLQDKDENGKAYDRPKVVGSATEGAMVLLLRKWGIDYQSLRDQFFSTSRDMQFPFNSTKKRSTVILCDYPSEKGKVKLLCKGASEVILADCTHWTDESGSAQPMTEAKRKEFLDLIDQMAGRALRTLAMAHKDYKDLNAIPANYRTDPPDSTDLVLDAIVGIIDPLRSDVKDAVRTAQGAGVMVRMVTGDNIITARAIATQCGILTGSGETLTKESYKTLKSNPAKLNALLPNVACIEGPVFRNLTPAQADLVLSRVQVMARSSPDDKYLMVTRLNGHGLPANQKEWETLHPGRNYESEKDLFLPGYKDEWKATRPNGGQVVGVTGDGTNDAPALKASDVGLSMGITGTKVAQNASDVVITDDKFSSIVRAILWGRSVYDNIRRFLQFQLTVNVVALLLVFIGSVAGFPPPLNAVMMLWVNLIMDTMGALALGTEKPTAALLIRQPYLRDAALVSKPMWRNILFQSAYQLILLLILLFEGTSMFGDVFLRGDYCQNWKLSSPDKAFNLAAVGNMDVTEQYNSIGAVDTALSGQSYYGTDGDGTTCADFYRICGAENNGECYQDNFVPSYDTNFKSDCLDNCAKTDYDYTHFTIIFNAFVWCQIFNEFNARQIKNDPNILSGIMESKMFLLVIVVTVLFQIFIVELGGDWVRTIHIDFSYWLWSILFGFGSIPVGLLMRMCPIWNEEDDEAFFGYVMPS</sequence>
<keyword evidence="4 14" id="KW-0812">Transmembrane</keyword>
<keyword evidence="7 14" id="KW-0106">Calcium</keyword>
<dbReference type="SMART" id="SM00831">
    <property type="entry name" value="Cation_ATPase_N"/>
    <property type="match status" value="1"/>
</dbReference>
<dbReference type="NCBIfam" id="TIGR01494">
    <property type="entry name" value="ATPase_P-type"/>
    <property type="match status" value="2"/>
</dbReference>
<dbReference type="InterPro" id="IPR023299">
    <property type="entry name" value="ATPase_P-typ_cyto_dom_N"/>
</dbReference>
<keyword evidence="12 14" id="KW-0406">Ion transport</keyword>
<comment type="similarity">
    <text evidence="14">Belongs to the cation transport ATPase (P-type) (TC 3.A.3) family.</text>
</comment>
<dbReference type="GO" id="GO:0016887">
    <property type="term" value="F:ATP hydrolysis activity"/>
    <property type="evidence" value="ECO:0007669"/>
    <property type="project" value="InterPro"/>
</dbReference>
<dbReference type="Pfam" id="PF00122">
    <property type="entry name" value="E1-E2_ATPase"/>
    <property type="match status" value="1"/>
</dbReference>
<dbReference type="Proteomes" id="UP001165122">
    <property type="component" value="Unassembled WGS sequence"/>
</dbReference>
<dbReference type="FunFam" id="1.20.1110.10:FF:000036">
    <property type="entry name" value="Calcium-transporting ATPase"/>
    <property type="match status" value="1"/>
</dbReference>
<keyword evidence="13 14" id="KW-0472">Membrane</keyword>
<dbReference type="PRINTS" id="PR00119">
    <property type="entry name" value="CATATPASE"/>
</dbReference>
<protein>
    <recommendedName>
        <fullName evidence="14">Calcium-transporting ATPase</fullName>
        <ecNumber evidence="14">7.2.2.10</ecNumber>
    </recommendedName>
</protein>
<evidence type="ECO:0000256" key="4">
    <source>
        <dbReference type="ARBA" id="ARBA00022692"/>
    </source>
</evidence>
<dbReference type="InterPro" id="IPR036412">
    <property type="entry name" value="HAD-like_sf"/>
</dbReference>
<dbReference type="GO" id="GO:0005388">
    <property type="term" value="F:P-type calcium transporter activity"/>
    <property type="evidence" value="ECO:0007669"/>
    <property type="project" value="UniProtKB-EC"/>
</dbReference>
<feature type="transmembrane region" description="Helical" evidence="14">
    <location>
        <begin position="901"/>
        <end position="923"/>
    </location>
</feature>
<gene>
    <name evidence="16" type="ORF">TrLO_g13232</name>
</gene>
<evidence type="ECO:0000256" key="7">
    <source>
        <dbReference type="ARBA" id="ARBA00022837"/>
    </source>
</evidence>
<keyword evidence="5" id="KW-0479">Metal-binding</keyword>
<dbReference type="Gene3D" id="1.20.1110.10">
    <property type="entry name" value="Calcium-transporting ATPase, transmembrane domain"/>
    <property type="match status" value="3"/>
</dbReference>
<evidence type="ECO:0000256" key="10">
    <source>
        <dbReference type="ARBA" id="ARBA00022967"/>
    </source>
</evidence>
<dbReference type="InterPro" id="IPR023214">
    <property type="entry name" value="HAD_sf"/>
</dbReference>
<evidence type="ECO:0000256" key="9">
    <source>
        <dbReference type="ARBA" id="ARBA00022842"/>
    </source>
</evidence>
<name>A0A9W7FAQ8_9STRA</name>
<dbReference type="SUPFAM" id="SSF81660">
    <property type="entry name" value="Metal cation-transporting ATPase, ATP-binding domain N"/>
    <property type="match status" value="1"/>
</dbReference>
<dbReference type="InterPro" id="IPR004014">
    <property type="entry name" value="ATPase_P-typ_cation-transptr_N"/>
</dbReference>
<keyword evidence="8 14" id="KW-0067">ATP-binding</keyword>
<dbReference type="GO" id="GO:0005886">
    <property type="term" value="C:plasma membrane"/>
    <property type="evidence" value="ECO:0007669"/>
    <property type="project" value="TreeGrafter"/>
</dbReference>
<evidence type="ECO:0000256" key="8">
    <source>
        <dbReference type="ARBA" id="ARBA00022840"/>
    </source>
</evidence>
<evidence type="ECO:0000256" key="5">
    <source>
        <dbReference type="ARBA" id="ARBA00022723"/>
    </source>
</evidence>
<dbReference type="PANTHER" id="PTHR24093">
    <property type="entry name" value="CATION TRANSPORTING ATPASE"/>
    <property type="match status" value="1"/>
</dbReference>
<feature type="transmembrane region" description="Helical" evidence="14">
    <location>
        <begin position="292"/>
        <end position="316"/>
    </location>
</feature>
<keyword evidence="10" id="KW-1278">Translocase</keyword>
<dbReference type="SUPFAM" id="SSF81653">
    <property type="entry name" value="Calcium ATPase, transduction domain A"/>
    <property type="match status" value="1"/>
</dbReference>
<dbReference type="OrthoDB" id="116380at2759"/>
<feature type="transmembrane region" description="Helical" evidence="14">
    <location>
        <begin position="1093"/>
        <end position="1111"/>
    </location>
</feature>
<dbReference type="SUPFAM" id="SSF81665">
    <property type="entry name" value="Calcium ATPase, transmembrane domain M"/>
    <property type="match status" value="1"/>
</dbReference>
<dbReference type="SFLD" id="SFLDS00003">
    <property type="entry name" value="Haloacid_Dehalogenase"/>
    <property type="match status" value="1"/>
</dbReference>
<feature type="transmembrane region" description="Helical" evidence="14">
    <location>
        <begin position="1061"/>
        <end position="1081"/>
    </location>
</feature>
<evidence type="ECO:0000256" key="12">
    <source>
        <dbReference type="ARBA" id="ARBA00023065"/>
    </source>
</evidence>
<dbReference type="EC" id="7.2.2.10" evidence="14"/>
<evidence type="ECO:0000256" key="6">
    <source>
        <dbReference type="ARBA" id="ARBA00022741"/>
    </source>
</evidence>
<feature type="transmembrane region" description="Helical" evidence="14">
    <location>
        <begin position="130"/>
        <end position="150"/>
    </location>
</feature>
<dbReference type="InterPro" id="IPR059000">
    <property type="entry name" value="ATPase_P-type_domA"/>
</dbReference>
<dbReference type="InterPro" id="IPR006408">
    <property type="entry name" value="P-type_ATPase_IIB"/>
</dbReference>
<dbReference type="SUPFAM" id="SSF56784">
    <property type="entry name" value="HAD-like"/>
    <property type="match status" value="1"/>
</dbReference>